<dbReference type="Gene3D" id="2.60.120.200">
    <property type="match status" value="1"/>
</dbReference>
<accession>A0A3Q3KMD2</accession>
<dbReference type="GO" id="GO:0016020">
    <property type="term" value="C:membrane"/>
    <property type="evidence" value="ECO:0007669"/>
    <property type="project" value="InterPro"/>
</dbReference>
<keyword evidence="4" id="KW-1185">Reference proteome</keyword>
<evidence type="ECO:0000313" key="3">
    <source>
        <dbReference type="Ensembl" id="ENSMALP00000030788.1"/>
    </source>
</evidence>
<keyword evidence="1" id="KW-0732">Signal</keyword>
<evidence type="ECO:0000313" key="4">
    <source>
        <dbReference type="Proteomes" id="UP000261600"/>
    </source>
</evidence>
<protein>
    <recommendedName>
        <fullName evidence="2">MAM domain-containing protein</fullName>
    </recommendedName>
</protein>
<dbReference type="Ensembl" id="ENSMALT00000031333.1">
    <property type="protein sequence ID" value="ENSMALP00000030788.1"/>
    <property type="gene ID" value="ENSMALG00000021274.1"/>
</dbReference>
<dbReference type="InterPro" id="IPR013320">
    <property type="entry name" value="ConA-like_dom_sf"/>
</dbReference>
<dbReference type="PROSITE" id="PS50060">
    <property type="entry name" value="MAM_2"/>
    <property type="match status" value="1"/>
</dbReference>
<feature type="signal peptide" evidence="1">
    <location>
        <begin position="1"/>
        <end position="21"/>
    </location>
</feature>
<sequence>RLQCPFICLCCVCVSPAVVLTSCDFNQGHDPYCRFSQDNTDNGDWTRHKEYTSLFCLILCVEGYYIYHECDNVANGQKARLLSPVLTSSASEICVQFRYYMYGMDSHNILRVLAKTPSGDEEVWNKTGIQSPSWLKGSITVSTPSTESITVSVSRALYMLL</sequence>
<dbReference type="PANTHER" id="PTHR23282:SF146">
    <property type="entry name" value="RT07201P-RELATED"/>
    <property type="match status" value="1"/>
</dbReference>
<dbReference type="Proteomes" id="UP000261600">
    <property type="component" value="Unplaced"/>
</dbReference>
<dbReference type="SUPFAM" id="SSF49899">
    <property type="entry name" value="Concanavalin A-like lectins/glucanases"/>
    <property type="match status" value="1"/>
</dbReference>
<dbReference type="PANTHER" id="PTHR23282">
    <property type="entry name" value="APICAL ENDOSOMAL GLYCOPROTEIN PRECURSOR"/>
    <property type="match status" value="1"/>
</dbReference>
<feature type="chain" id="PRO_5018682988" description="MAM domain-containing protein" evidence="1">
    <location>
        <begin position="22"/>
        <end position="161"/>
    </location>
</feature>
<organism evidence="3 4">
    <name type="scientific">Monopterus albus</name>
    <name type="common">Swamp eel</name>
    <dbReference type="NCBI Taxonomy" id="43700"/>
    <lineage>
        <taxon>Eukaryota</taxon>
        <taxon>Metazoa</taxon>
        <taxon>Chordata</taxon>
        <taxon>Craniata</taxon>
        <taxon>Vertebrata</taxon>
        <taxon>Euteleostomi</taxon>
        <taxon>Actinopterygii</taxon>
        <taxon>Neopterygii</taxon>
        <taxon>Teleostei</taxon>
        <taxon>Neoteleostei</taxon>
        <taxon>Acanthomorphata</taxon>
        <taxon>Anabantaria</taxon>
        <taxon>Synbranchiformes</taxon>
        <taxon>Synbranchidae</taxon>
        <taxon>Monopterus</taxon>
    </lineage>
</organism>
<reference evidence="3" key="1">
    <citation type="submission" date="2025-08" db="UniProtKB">
        <authorList>
            <consortium name="Ensembl"/>
        </authorList>
    </citation>
    <scope>IDENTIFICATION</scope>
</reference>
<evidence type="ECO:0000256" key="1">
    <source>
        <dbReference type="SAM" id="SignalP"/>
    </source>
</evidence>
<reference evidence="3" key="2">
    <citation type="submission" date="2025-09" db="UniProtKB">
        <authorList>
            <consortium name="Ensembl"/>
        </authorList>
    </citation>
    <scope>IDENTIFICATION</scope>
</reference>
<proteinExistence type="predicted"/>
<dbReference type="AlphaFoldDB" id="A0A3Q3KMD2"/>
<dbReference type="STRING" id="43700.ENSMALP00000030788"/>
<dbReference type="InterPro" id="IPR051560">
    <property type="entry name" value="MAM_domain-containing"/>
</dbReference>
<dbReference type="InterPro" id="IPR000998">
    <property type="entry name" value="MAM_dom"/>
</dbReference>
<dbReference type="SMART" id="SM00137">
    <property type="entry name" value="MAM"/>
    <property type="match status" value="1"/>
</dbReference>
<dbReference type="CDD" id="cd06263">
    <property type="entry name" value="MAM"/>
    <property type="match status" value="1"/>
</dbReference>
<dbReference type="Pfam" id="PF00629">
    <property type="entry name" value="MAM"/>
    <property type="match status" value="1"/>
</dbReference>
<evidence type="ECO:0000259" key="2">
    <source>
        <dbReference type="PROSITE" id="PS50060"/>
    </source>
</evidence>
<feature type="domain" description="MAM" evidence="2">
    <location>
        <begin position="21"/>
        <end position="161"/>
    </location>
</feature>
<name>A0A3Q3KMD2_MONAL</name>